<organism evidence="4 5">
    <name type="scientific">Stagnimonas aquatica</name>
    <dbReference type="NCBI Taxonomy" id="2689987"/>
    <lineage>
        <taxon>Bacteria</taxon>
        <taxon>Pseudomonadati</taxon>
        <taxon>Pseudomonadota</taxon>
        <taxon>Gammaproteobacteria</taxon>
        <taxon>Nevskiales</taxon>
        <taxon>Nevskiaceae</taxon>
        <taxon>Stagnimonas</taxon>
    </lineage>
</organism>
<comment type="caution">
    <text evidence="4">The sequence shown here is derived from an EMBL/GenBank/DDBJ whole genome shotgun (WGS) entry which is preliminary data.</text>
</comment>
<evidence type="ECO:0000256" key="1">
    <source>
        <dbReference type="ARBA" id="ARBA00006484"/>
    </source>
</evidence>
<proteinExistence type="inferred from homology"/>
<evidence type="ECO:0000313" key="5">
    <source>
        <dbReference type="Proteomes" id="UP000282106"/>
    </source>
</evidence>
<gene>
    <name evidence="4" type="ORF">ED208_05205</name>
</gene>
<dbReference type="InterPro" id="IPR036291">
    <property type="entry name" value="NAD(P)-bd_dom_sf"/>
</dbReference>
<dbReference type="InterPro" id="IPR020904">
    <property type="entry name" value="Sc_DH/Rdtase_CS"/>
</dbReference>
<keyword evidence="5" id="KW-1185">Reference proteome</keyword>
<dbReference type="PANTHER" id="PTHR44196:SF1">
    <property type="entry name" value="DEHYDROGENASE_REDUCTASE SDR FAMILY MEMBER 7B"/>
    <property type="match status" value="1"/>
</dbReference>
<dbReference type="RefSeq" id="WP_123210828.1">
    <property type="nucleotide sequence ID" value="NZ_RJVO01000002.1"/>
</dbReference>
<keyword evidence="2" id="KW-0560">Oxidoreductase</keyword>
<dbReference type="PRINTS" id="PR00080">
    <property type="entry name" value="SDRFAMILY"/>
</dbReference>
<sequence>MPSRILITGASSGIGRQLALEFAARGHHLGLAARRLDSLQTLAQEISRRHPQCQVVLRELDVCALETVAPVVNDIDQALGGLDIVVANAGIGDGGGLIGSGGFARDAQLIQTNVLGAMATIDAAAALFRPRRKGQIVAIASVAAARGLPGAGSYSASKAAIAVYADAARNELHRCGVRVTTLYPGYIDTPINQRMRSRPFLVTVKKGAALIADRIERRVQEAAVPGFPWALAMKVLRWLPTSAMAKQNPFAS</sequence>
<dbReference type="GO" id="GO:0016491">
    <property type="term" value="F:oxidoreductase activity"/>
    <property type="evidence" value="ECO:0007669"/>
    <property type="project" value="UniProtKB-KW"/>
</dbReference>
<accession>A0A3N0VGG8</accession>
<dbReference type="Proteomes" id="UP000282106">
    <property type="component" value="Unassembled WGS sequence"/>
</dbReference>
<name>A0A3N0VGG8_9GAMM</name>
<dbReference type="InterPro" id="IPR002347">
    <property type="entry name" value="SDR_fam"/>
</dbReference>
<dbReference type="SUPFAM" id="SSF51735">
    <property type="entry name" value="NAD(P)-binding Rossmann-fold domains"/>
    <property type="match status" value="1"/>
</dbReference>
<dbReference type="PROSITE" id="PS00061">
    <property type="entry name" value="ADH_SHORT"/>
    <property type="match status" value="1"/>
</dbReference>
<dbReference type="PANTHER" id="PTHR44196">
    <property type="entry name" value="DEHYDROGENASE/REDUCTASE SDR FAMILY MEMBER 7B"/>
    <property type="match status" value="1"/>
</dbReference>
<reference evidence="4 5" key="1">
    <citation type="submission" date="2018-10" db="EMBL/GenBank/DDBJ databases">
        <authorList>
            <person name="Chen W.-M."/>
        </authorList>
    </citation>
    <scope>NUCLEOTIDE SEQUENCE [LARGE SCALE GENOMIC DNA]</scope>
    <source>
        <strain evidence="4 5">THS-13</strain>
    </source>
</reference>
<dbReference type="Gene3D" id="3.40.50.720">
    <property type="entry name" value="NAD(P)-binding Rossmann-like Domain"/>
    <property type="match status" value="1"/>
</dbReference>
<evidence type="ECO:0000256" key="3">
    <source>
        <dbReference type="RuleBase" id="RU000363"/>
    </source>
</evidence>
<comment type="similarity">
    <text evidence="1 3">Belongs to the short-chain dehydrogenases/reductases (SDR) family.</text>
</comment>
<evidence type="ECO:0000313" key="4">
    <source>
        <dbReference type="EMBL" id="ROH91784.1"/>
    </source>
</evidence>
<dbReference type="GO" id="GO:0016020">
    <property type="term" value="C:membrane"/>
    <property type="evidence" value="ECO:0007669"/>
    <property type="project" value="TreeGrafter"/>
</dbReference>
<dbReference type="PRINTS" id="PR00081">
    <property type="entry name" value="GDHRDH"/>
</dbReference>
<dbReference type="InParanoid" id="A0A3N0VGG8"/>
<dbReference type="AlphaFoldDB" id="A0A3N0VGG8"/>
<dbReference type="Pfam" id="PF00106">
    <property type="entry name" value="adh_short"/>
    <property type="match status" value="1"/>
</dbReference>
<dbReference type="EMBL" id="RJVO01000002">
    <property type="protein sequence ID" value="ROH91784.1"/>
    <property type="molecule type" value="Genomic_DNA"/>
</dbReference>
<protein>
    <submittedName>
        <fullName evidence="4">SDR family NAD(P)-dependent oxidoreductase</fullName>
    </submittedName>
</protein>
<evidence type="ECO:0000256" key="2">
    <source>
        <dbReference type="ARBA" id="ARBA00023002"/>
    </source>
</evidence>